<name>A0ABV5KN70_9BACL</name>
<dbReference type="Pfam" id="PF00561">
    <property type="entry name" value="Abhydrolase_1"/>
    <property type="match status" value="1"/>
</dbReference>
<dbReference type="InterPro" id="IPR029058">
    <property type="entry name" value="AB_hydrolase_fold"/>
</dbReference>
<comment type="caution">
    <text evidence="2">The sequence shown here is derived from an EMBL/GenBank/DDBJ whole genome shotgun (WGS) entry which is preliminary data.</text>
</comment>
<dbReference type="InterPro" id="IPR050266">
    <property type="entry name" value="AB_hydrolase_sf"/>
</dbReference>
<dbReference type="RefSeq" id="WP_377493007.1">
    <property type="nucleotide sequence ID" value="NZ_JBHMDO010000017.1"/>
</dbReference>
<reference evidence="2 3" key="1">
    <citation type="submission" date="2024-09" db="EMBL/GenBank/DDBJ databases">
        <authorList>
            <person name="Sun Q."/>
            <person name="Mori K."/>
        </authorList>
    </citation>
    <scope>NUCLEOTIDE SEQUENCE [LARGE SCALE GENOMIC DNA]</scope>
    <source>
        <strain evidence="2 3">TISTR 2452</strain>
    </source>
</reference>
<protein>
    <submittedName>
        <fullName evidence="2">Alpha/beta fold hydrolase</fullName>
    </submittedName>
</protein>
<evidence type="ECO:0000313" key="3">
    <source>
        <dbReference type="Proteomes" id="UP001589747"/>
    </source>
</evidence>
<gene>
    <name evidence="2" type="ORF">ACFFSY_09105</name>
</gene>
<dbReference type="PANTHER" id="PTHR43798:SF33">
    <property type="entry name" value="HYDROLASE, PUTATIVE (AFU_ORTHOLOGUE AFUA_2G14860)-RELATED"/>
    <property type="match status" value="1"/>
</dbReference>
<dbReference type="InterPro" id="IPR000073">
    <property type="entry name" value="AB_hydrolase_1"/>
</dbReference>
<proteinExistence type="predicted"/>
<dbReference type="PRINTS" id="PR00111">
    <property type="entry name" value="ABHYDROLASE"/>
</dbReference>
<organism evidence="2 3">
    <name type="scientific">Paenibacillus aurantiacus</name>
    <dbReference type="NCBI Taxonomy" id="1936118"/>
    <lineage>
        <taxon>Bacteria</taxon>
        <taxon>Bacillati</taxon>
        <taxon>Bacillota</taxon>
        <taxon>Bacilli</taxon>
        <taxon>Bacillales</taxon>
        <taxon>Paenibacillaceae</taxon>
        <taxon>Paenibacillus</taxon>
    </lineage>
</organism>
<sequence length="325" mass="34656">MSGIEANERVLRHAIAIAGLPLSALQAALSRYDAHRYGPVGEMVQVGDGQLHAIVTGSGGPTVILESGMGGCSLDWSLVQPALSKYATVLAYDRAGFGWSSPASGVPTCAGSASALRELLRALNLAPPYLLVGHSYGGMIMHLFAASYPQEVMGLVLVDSTHADRFAPQTGQDGHAARRAERSKHRSRLRLGYLLAPIGIPRYLKQWIGVKRLPGEAGRAVRSLGYRSSAYKTAYAELIGTADSAAQLHQAPPLPPHLPVIVLTAGRQTAEWLEGQQALLRLTERTKQVVVPDSWHAIHIHQPRIVIEAVAGLISAGVAGIMLDE</sequence>
<evidence type="ECO:0000313" key="2">
    <source>
        <dbReference type="EMBL" id="MFB9326066.1"/>
    </source>
</evidence>
<dbReference type="GO" id="GO:0016787">
    <property type="term" value="F:hydrolase activity"/>
    <property type="evidence" value="ECO:0007669"/>
    <property type="project" value="UniProtKB-KW"/>
</dbReference>
<accession>A0ABV5KN70</accession>
<keyword evidence="2" id="KW-0378">Hydrolase</keyword>
<dbReference type="SUPFAM" id="SSF53474">
    <property type="entry name" value="alpha/beta-Hydrolases"/>
    <property type="match status" value="1"/>
</dbReference>
<dbReference type="Gene3D" id="3.40.50.1820">
    <property type="entry name" value="alpha/beta hydrolase"/>
    <property type="match status" value="1"/>
</dbReference>
<feature type="domain" description="AB hydrolase-1" evidence="1">
    <location>
        <begin position="61"/>
        <end position="162"/>
    </location>
</feature>
<evidence type="ECO:0000259" key="1">
    <source>
        <dbReference type="Pfam" id="PF00561"/>
    </source>
</evidence>
<keyword evidence="3" id="KW-1185">Reference proteome</keyword>
<dbReference type="PANTHER" id="PTHR43798">
    <property type="entry name" value="MONOACYLGLYCEROL LIPASE"/>
    <property type="match status" value="1"/>
</dbReference>
<dbReference type="Proteomes" id="UP001589747">
    <property type="component" value="Unassembled WGS sequence"/>
</dbReference>
<dbReference type="EMBL" id="JBHMDO010000017">
    <property type="protein sequence ID" value="MFB9326066.1"/>
    <property type="molecule type" value="Genomic_DNA"/>
</dbReference>